<dbReference type="KEGG" id="cle:Clole_0836"/>
<dbReference type="Proteomes" id="UP000008467">
    <property type="component" value="Chromosome"/>
</dbReference>
<evidence type="ECO:0000313" key="1">
    <source>
        <dbReference type="EMBL" id="ADZ82569.1"/>
    </source>
</evidence>
<organism evidence="1 2">
    <name type="scientific">Cellulosilyticum lentocellum (strain ATCC 49066 / DSM 5427 / NCIMB 11756 / RHM5)</name>
    <name type="common">Clostridium lentocellum</name>
    <dbReference type="NCBI Taxonomy" id="642492"/>
    <lineage>
        <taxon>Bacteria</taxon>
        <taxon>Bacillati</taxon>
        <taxon>Bacillota</taxon>
        <taxon>Clostridia</taxon>
        <taxon>Lachnospirales</taxon>
        <taxon>Cellulosilyticaceae</taxon>
        <taxon>Cellulosilyticum</taxon>
    </lineage>
</organism>
<dbReference type="AlphaFoldDB" id="F2JQ21"/>
<accession>F2JQ21</accession>
<reference evidence="1 2" key="1">
    <citation type="journal article" date="2011" name="J. Bacteriol.">
        <title>Complete genome sequence of the cellulose-degrading bacterium Cellulosilyticum lentocellum.</title>
        <authorList>
            <consortium name="US DOE Joint Genome Institute"/>
            <person name="Miller D.A."/>
            <person name="Suen G."/>
            <person name="Bruce D."/>
            <person name="Copeland A."/>
            <person name="Cheng J.F."/>
            <person name="Detter C."/>
            <person name="Goodwin L.A."/>
            <person name="Han C.S."/>
            <person name="Hauser L.J."/>
            <person name="Land M.L."/>
            <person name="Lapidus A."/>
            <person name="Lucas S."/>
            <person name="Meincke L."/>
            <person name="Pitluck S."/>
            <person name="Tapia R."/>
            <person name="Teshima H."/>
            <person name="Woyke T."/>
            <person name="Fox B.G."/>
            <person name="Angert E.R."/>
            <person name="Currie C.R."/>
        </authorList>
    </citation>
    <scope>NUCLEOTIDE SEQUENCE [LARGE SCALE GENOMIC DNA]</scope>
    <source>
        <strain evidence="2">ATCC 49066 / DSM 5427 / NCIMB 11756 / RHM5</strain>
    </source>
</reference>
<dbReference type="STRING" id="642492.Clole_0836"/>
<gene>
    <name evidence="1" type="ordered locus">Clole_0836</name>
</gene>
<name>F2JQ21_CELLD</name>
<dbReference type="HOGENOM" id="CLU_1092789_0_0_9"/>
<dbReference type="RefSeq" id="WP_013655870.1">
    <property type="nucleotide sequence ID" value="NC_015275.1"/>
</dbReference>
<protein>
    <submittedName>
        <fullName evidence="1">Uncharacterized protein</fullName>
    </submittedName>
</protein>
<evidence type="ECO:0000313" key="2">
    <source>
        <dbReference type="Proteomes" id="UP000008467"/>
    </source>
</evidence>
<dbReference type="EMBL" id="CP002582">
    <property type="protein sequence ID" value="ADZ82569.1"/>
    <property type="molecule type" value="Genomic_DNA"/>
</dbReference>
<proteinExistence type="predicted"/>
<sequence length="254" mass="27702">MISDASQWVDIELEWSYSSGVTPITNGYSIDNSRIESDTTLTENQSTNKYGVIFIIASLDASINNYCELVFYDSSGSMLNASRTYFNIVEDGKTWIEIDVPHKVSRVEYVFGGKFDVTAIQLYGVSNLATVNVATYESVGTVQPDKFQGVKVEADGRIGVNIGDGLTITADGKVTTTSDLSGSNWTSIDDYLDGWVVNAAIDTQSNISGGYWFKFLSNGDLQYLNGNRTIRCTSHNSNMPTYTPPVEESGTSGS</sequence>
<keyword evidence="2" id="KW-1185">Reference proteome</keyword>